<keyword evidence="2" id="KW-1185">Reference proteome</keyword>
<gene>
    <name evidence="1" type="ORF">HYPDE_26838</name>
</gene>
<evidence type="ECO:0000313" key="1">
    <source>
        <dbReference type="EMBL" id="AGK57048.1"/>
    </source>
</evidence>
<accession>N0B288</accession>
<organism evidence="1 2">
    <name type="scientific">Hyphomicrobium denitrificans 1NES1</name>
    <dbReference type="NCBI Taxonomy" id="670307"/>
    <lineage>
        <taxon>Bacteria</taxon>
        <taxon>Pseudomonadati</taxon>
        <taxon>Pseudomonadota</taxon>
        <taxon>Alphaproteobacteria</taxon>
        <taxon>Hyphomicrobiales</taxon>
        <taxon>Hyphomicrobiaceae</taxon>
        <taxon>Hyphomicrobium</taxon>
    </lineage>
</organism>
<dbReference type="EMBL" id="CP005587">
    <property type="protein sequence ID" value="AGK57048.1"/>
    <property type="molecule type" value="Genomic_DNA"/>
</dbReference>
<proteinExistence type="predicted"/>
<dbReference type="Proteomes" id="UP000005952">
    <property type="component" value="Chromosome"/>
</dbReference>
<evidence type="ECO:0000313" key="2">
    <source>
        <dbReference type="Proteomes" id="UP000005952"/>
    </source>
</evidence>
<dbReference type="KEGG" id="hdt:HYPDE_26838"/>
<reference evidence="1 2" key="1">
    <citation type="journal article" date="2013" name="Genome Announc.">
        <title>Genome sequences for three denitrifying bacterial strains isolated from a uranium- and nitrate-contaminated subsurface environment.</title>
        <authorList>
            <person name="Venkatramanan R."/>
            <person name="Prakash O."/>
            <person name="Woyke T."/>
            <person name="Chain P."/>
            <person name="Goodwin L.A."/>
            <person name="Watson D."/>
            <person name="Brooks S."/>
            <person name="Kostka J.E."/>
            <person name="Green S.J."/>
        </authorList>
    </citation>
    <scope>NUCLEOTIDE SEQUENCE [LARGE SCALE GENOMIC DNA]</scope>
    <source>
        <strain evidence="1 2">1NES1</strain>
    </source>
</reference>
<protein>
    <submittedName>
        <fullName evidence="1">Uncharacterized protein</fullName>
    </submittedName>
</protein>
<name>N0B288_9HYPH</name>
<sequence>MRTEWPGMTKAEESAQCTGFDATAGNVGYLREAYHGGPYVTKYLVAEAFDGGSAAIAAATLRERLPTAVLMHLYREHRLYGGGKDPGRIDLDELPNALQAVFTQEVGDETHEDFAAALKPESIETAEGLIAERMLPATALSFVDFVALCERMERETGEACTIVASY</sequence>
<dbReference type="AlphaFoldDB" id="N0B288"/>
<dbReference type="HOGENOM" id="CLU_1600471_0_0_5"/>